<protein>
    <submittedName>
        <fullName evidence="1">Uncharacterized protein DUF4291</fullName>
    </submittedName>
</protein>
<sequence length="210" mass="24021">MTKPMNQPTNAVPRRQIRALYDDQTIAVYQAYSPEIAGPAVAAGTFVPPFGLHRMTWIKPSFLWMAYRSGWATKPGQTRVLRIHLTREGFEWALTHSCLSHYDRKHHPDESAWRAALRESPVRIQWDPEQTLHLKPQPDVRSIQIGLAGEAVPRYVHDWITRLEDVTTEMQEIHALTRTDSEAARSRLPAERPYPLTDAIAQHIAASPFD</sequence>
<name>A0A561B2K1_9ACTN</name>
<keyword evidence="2" id="KW-1185">Reference proteome</keyword>
<comment type="caution">
    <text evidence="1">The sequence shown here is derived from an EMBL/GenBank/DDBJ whole genome shotgun (WGS) entry which is preliminary data.</text>
</comment>
<accession>A0A561B2K1</accession>
<organism evidence="1 2">
    <name type="scientific">Kribbella amoyensis</name>
    <dbReference type="NCBI Taxonomy" id="996641"/>
    <lineage>
        <taxon>Bacteria</taxon>
        <taxon>Bacillati</taxon>
        <taxon>Actinomycetota</taxon>
        <taxon>Actinomycetes</taxon>
        <taxon>Propionibacteriales</taxon>
        <taxon>Kribbellaceae</taxon>
        <taxon>Kribbella</taxon>
    </lineage>
</organism>
<dbReference type="AlphaFoldDB" id="A0A561B2K1"/>
<dbReference type="EMBL" id="VIVK01000003">
    <property type="protein sequence ID" value="TWD73095.1"/>
    <property type="molecule type" value="Genomic_DNA"/>
</dbReference>
<evidence type="ECO:0000313" key="1">
    <source>
        <dbReference type="EMBL" id="TWD73095.1"/>
    </source>
</evidence>
<dbReference type="InterPro" id="IPR025633">
    <property type="entry name" value="DUF4291"/>
</dbReference>
<dbReference type="PANTHER" id="PTHR38567:SF1">
    <property type="entry name" value="DUF4291 DOMAIN-CONTAINING PROTEIN"/>
    <property type="match status" value="1"/>
</dbReference>
<reference evidence="1 2" key="1">
    <citation type="submission" date="2019-06" db="EMBL/GenBank/DDBJ databases">
        <title>Sequencing the genomes of 1000 actinobacteria strains.</title>
        <authorList>
            <person name="Klenk H.-P."/>
        </authorList>
    </citation>
    <scope>NUCLEOTIDE SEQUENCE [LARGE SCALE GENOMIC DNA]</scope>
    <source>
        <strain evidence="1 2">DSM 24683</strain>
    </source>
</reference>
<dbReference type="PANTHER" id="PTHR38567">
    <property type="entry name" value="DUF4291 DOMAIN-CONTAINING PROTEIN"/>
    <property type="match status" value="1"/>
</dbReference>
<proteinExistence type="predicted"/>
<dbReference type="Pfam" id="PF14124">
    <property type="entry name" value="DUF4291"/>
    <property type="match status" value="1"/>
</dbReference>
<dbReference type="Proteomes" id="UP000318380">
    <property type="component" value="Unassembled WGS sequence"/>
</dbReference>
<evidence type="ECO:0000313" key="2">
    <source>
        <dbReference type="Proteomes" id="UP000318380"/>
    </source>
</evidence>
<gene>
    <name evidence="1" type="ORF">FB561_6980</name>
</gene>